<dbReference type="RefSeq" id="WP_057658939.1">
    <property type="nucleotide sequence ID" value="NZ_LDJL01000011.1"/>
</dbReference>
<name>A0A0R0CGR8_9GAMM</name>
<evidence type="ECO:0000313" key="5">
    <source>
        <dbReference type="Proteomes" id="UP000052052"/>
    </source>
</evidence>
<dbReference type="InterPro" id="IPR001623">
    <property type="entry name" value="DnaJ_domain"/>
</dbReference>
<dbReference type="InterPro" id="IPR036869">
    <property type="entry name" value="J_dom_sf"/>
</dbReference>
<dbReference type="EMBL" id="LDJL01000011">
    <property type="protein sequence ID" value="KRG68959.1"/>
    <property type="molecule type" value="Genomic_DNA"/>
</dbReference>
<proteinExistence type="predicted"/>
<dbReference type="SUPFAM" id="SSF46565">
    <property type="entry name" value="Chaperone J-domain"/>
    <property type="match status" value="1"/>
</dbReference>
<evidence type="ECO:0000313" key="4">
    <source>
        <dbReference type="EMBL" id="KRG68959.1"/>
    </source>
</evidence>
<evidence type="ECO:0000256" key="2">
    <source>
        <dbReference type="SAM" id="MobiDB-lite"/>
    </source>
</evidence>
<keyword evidence="1" id="KW-0143">Chaperone</keyword>
<reference evidence="4 5" key="1">
    <citation type="submission" date="2015-05" db="EMBL/GenBank/DDBJ databases">
        <title>Genome sequencing and analysis of members of genus Stenotrophomonas.</title>
        <authorList>
            <person name="Patil P.P."/>
            <person name="Midha S."/>
            <person name="Patil P.B."/>
        </authorList>
    </citation>
    <scope>NUCLEOTIDE SEQUENCE [LARGE SCALE GENOMIC DNA]</scope>
    <source>
        <strain evidence="4 5">DSM 21858</strain>
    </source>
</reference>
<gene>
    <name evidence="4" type="ORF">ABB29_10935</name>
</gene>
<feature type="domain" description="J" evidence="3">
    <location>
        <begin position="7"/>
        <end position="96"/>
    </location>
</feature>
<sequence length="217" mass="23974">MEPDFSLLYRQLGVPPDCGLEQFKQAYRRQIAELHPDRHASADASTQAQALLPELIASYAAAIRFHKEHGRLPGASVNGSGGWKQQRSRRLGDRPAQTQAHPATWHRHVAIVGVLLLAGVYIVLSAPRDASPGRSPGGQPMPAHAAASPAPALIRMGMDKQSVRDIQGPPSYQREQVWEYGPSWVRFEDDAVVEWYDSPLYPLRVARTATPVQLQPH</sequence>
<evidence type="ECO:0000256" key="1">
    <source>
        <dbReference type="ARBA" id="ARBA00023186"/>
    </source>
</evidence>
<dbReference type="Pfam" id="PF00226">
    <property type="entry name" value="DnaJ"/>
    <property type="match status" value="1"/>
</dbReference>
<protein>
    <recommendedName>
        <fullName evidence="3">J domain-containing protein</fullName>
    </recommendedName>
</protein>
<evidence type="ECO:0000259" key="3">
    <source>
        <dbReference type="PROSITE" id="PS50076"/>
    </source>
</evidence>
<dbReference type="Gene3D" id="1.10.287.110">
    <property type="entry name" value="DnaJ domain"/>
    <property type="match status" value="1"/>
</dbReference>
<organism evidence="4 5">
    <name type="scientific">Pseudoxanthomonas dokdonensis</name>
    <dbReference type="NCBI Taxonomy" id="344882"/>
    <lineage>
        <taxon>Bacteria</taxon>
        <taxon>Pseudomonadati</taxon>
        <taxon>Pseudomonadota</taxon>
        <taxon>Gammaproteobacteria</taxon>
        <taxon>Lysobacterales</taxon>
        <taxon>Lysobacteraceae</taxon>
        <taxon>Pseudoxanthomonas</taxon>
    </lineage>
</organism>
<dbReference type="PROSITE" id="PS50076">
    <property type="entry name" value="DNAJ_2"/>
    <property type="match status" value="1"/>
</dbReference>
<keyword evidence="5" id="KW-1185">Reference proteome</keyword>
<dbReference type="CDD" id="cd06257">
    <property type="entry name" value="DnaJ"/>
    <property type="match status" value="1"/>
</dbReference>
<feature type="region of interest" description="Disordered" evidence="2">
    <location>
        <begin position="71"/>
        <end position="102"/>
    </location>
</feature>
<dbReference type="Proteomes" id="UP000052052">
    <property type="component" value="Unassembled WGS sequence"/>
</dbReference>
<dbReference type="STRING" id="344882.ABB29_10935"/>
<dbReference type="AlphaFoldDB" id="A0A0R0CGR8"/>
<accession>A0A0R0CGR8</accession>
<comment type="caution">
    <text evidence="4">The sequence shown here is derived from an EMBL/GenBank/DDBJ whole genome shotgun (WGS) entry which is preliminary data.</text>
</comment>
<dbReference type="PATRIC" id="fig|344882.3.peg.557"/>